<dbReference type="InterPro" id="IPR001633">
    <property type="entry name" value="EAL_dom"/>
</dbReference>
<dbReference type="PANTHER" id="PTHR44757">
    <property type="entry name" value="DIGUANYLATE CYCLASE DGCP"/>
    <property type="match status" value="1"/>
</dbReference>
<organism evidence="3 4">
    <name type="scientific">[Clostridium] symbiosum ATCC 14940</name>
    <dbReference type="NCBI Taxonomy" id="411472"/>
    <lineage>
        <taxon>Bacteria</taxon>
        <taxon>Bacillati</taxon>
        <taxon>Bacillota</taxon>
        <taxon>Clostridia</taxon>
        <taxon>Lachnospirales</taxon>
        <taxon>Lachnospiraceae</taxon>
        <taxon>Otoolea</taxon>
    </lineage>
</organism>
<sequence length="769" mass="88753">MSAAQIKITIELEYKSGVRKLSESLVIPEEWSHMEADNMGTVEWQRVVDLTQIMDRRNGKDRLAELIELARQEQKMLTVVFYDINGLHLINDTYGHHEGDNLLLYVSKIIEEGLTEPDLLFRLSEDEFILALYDETEDGAAERMEKALELLEKKREQFGIYYDASFCYGVTAVYPSDKFSVNEIITRADERMYIQKRNFHIDRAGMRLRRNTERGRTAPGFDYNREFLYEALASSTDDYVFIGDMKTGIFRYPAAMVEEFGLPGEIVENAAAVWGVLIHPEDKKGFLESNQDIADGRVEHHNIEYRARNVFGEWCWLRCRGRMVRDNEGKPEYFAGFITNMGKKNLIDHMTELYNRYELEGTVKKHLVDDGRKFGLMILDMDEFKNVNDLYDRSFGDEVLRVTAQMISSLLPSNARMYRLDGDEFAILILNGDWDEHIQIFNRIRYKMHRQQEFEGKKYYCTVSAGYAAFPEDGSQYLELVKCANYSLEHSKLLGKDRITCFSPDILPEKERRLELMELLRESIEHGFAGFSVAYQPQVEAATGKLFGAEALARWTCGKYGSISPGEFIPLLERSGLINQLGRWIFSQAAAQCGKWRRYRPDFRMSINVSYHQLRKGDIVPDMLKKLEQFAMPPSSLTLELTESYFMKEEESRENVLDKLHGAGFTLAMDDFGMGYSSLLSLKNIPVDVVKIDRGFVKGITEDRFNAIFIGAITELCHNVGKQVCLEGVETEEEYRAVRDTGLELIQGFYFGLPVAAEEFERQWLSREL</sequence>
<dbReference type="SUPFAM" id="SSF55785">
    <property type="entry name" value="PYP-like sensor domain (PAS domain)"/>
    <property type="match status" value="1"/>
</dbReference>
<dbReference type="CDD" id="cd00130">
    <property type="entry name" value="PAS"/>
    <property type="match status" value="1"/>
</dbReference>
<dbReference type="AlphaFoldDB" id="A0ABC9U244"/>
<comment type="caution">
    <text evidence="3">The sequence shown here is derived from an EMBL/GenBank/DDBJ whole genome shotgun (WGS) entry which is preliminary data.</text>
</comment>
<dbReference type="InterPro" id="IPR035919">
    <property type="entry name" value="EAL_sf"/>
</dbReference>
<evidence type="ECO:0000313" key="3">
    <source>
        <dbReference type="EMBL" id="ERI79700.1"/>
    </source>
</evidence>
<dbReference type="InterPro" id="IPR013655">
    <property type="entry name" value="PAS_fold_3"/>
</dbReference>
<dbReference type="InterPro" id="IPR052155">
    <property type="entry name" value="Biofilm_reg_signaling"/>
</dbReference>
<name>A0ABC9U244_CLOSY</name>
<accession>A0ABC9U244</accession>
<proteinExistence type="predicted"/>
<evidence type="ECO:0000313" key="4">
    <source>
        <dbReference type="Proteomes" id="UP000016491"/>
    </source>
</evidence>
<reference evidence="3 4" key="1">
    <citation type="submission" date="2013-07" db="EMBL/GenBank/DDBJ databases">
        <authorList>
            <person name="Weinstock G."/>
            <person name="Sodergren E."/>
            <person name="Wylie T."/>
            <person name="Fulton L."/>
            <person name="Fulton R."/>
            <person name="Fronick C."/>
            <person name="O'Laughlin M."/>
            <person name="Godfrey J."/>
            <person name="Miner T."/>
            <person name="Herter B."/>
            <person name="Appelbaum E."/>
            <person name="Cordes M."/>
            <person name="Lek S."/>
            <person name="Wollam A."/>
            <person name="Pepin K.H."/>
            <person name="Palsikar V.B."/>
            <person name="Mitreva M."/>
            <person name="Wilson R.K."/>
        </authorList>
    </citation>
    <scope>NUCLEOTIDE SEQUENCE [LARGE SCALE GENOMIC DNA]</scope>
    <source>
        <strain evidence="3 4">ATCC 14940</strain>
    </source>
</reference>
<evidence type="ECO:0000259" key="1">
    <source>
        <dbReference type="PROSITE" id="PS50883"/>
    </source>
</evidence>
<dbReference type="CDD" id="cd01949">
    <property type="entry name" value="GGDEF"/>
    <property type="match status" value="2"/>
</dbReference>
<dbReference type="Pfam" id="PF08447">
    <property type="entry name" value="PAS_3"/>
    <property type="match status" value="1"/>
</dbReference>
<dbReference type="Gene3D" id="3.30.450.20">
    <property type="entry name" value="PAS domain"/>
    <property type="match status" value="1"/>
</dbReference>
<gene>
    <name evidence="3" type="ORF">CLOSYM_00707</name>
</gene>
<dbReference type="CDD" id="cd01948">
    <property type="entry name" value="EAL"/>
    <property type="match status" value="1"/>
</dbReference>
<dbReference type="PROSITE" id="PS50883">
    <property type="entry name" value="EAL"/>
    <property type="match status" value="1"/>
</dbReference>
<feature type="domain" description="GGDEF" evidence="2">
    <location>
        <begin position="372"/>
        <end position="504"/>
    </location>
</feature>
<dbReference type="Gene3D" id="3.30.70.270">
    <property type="match status" value="2"/>
</dbReference>
<dbReference type="PANTHER" id="PTHR44757:SF2">
    <property type="entry name" value="BIOFILM ARCHITECTURE MAINTENANCE PROTEIN MBAA"/>
    <property type="match status" value="1"/>
</dbReference>
<feature type="domain" description="GGDEF" evidence="2">
    <location>
        <begin position="75"/>
        <end position="211"/>
    </location>
</feature>
<dbReference type="Pfam" id="PF00990">
    <property type="entry name" value="GGDEF"/>
    <property type="match status" value="2"/>
</dbReference>
<dbReference type="InterPro" id="IPR000014">
    <property type="entry name" value="PAS"/>
</dbReference>
<dbReference type="InterPro" id="IPR035965">
    <property type="entry name" value="PAS-like_dom_sf"/>
</dbReference>
<dbReference type="PROSITE" id="PS50887">
    <property type="entry name" value="GGDEF"/>
    <property type="match status" value="2"/>
</dbReference>
<dbReference type="InterPro" id="IPR029787">
    <property type="entry name" value="Nucleotide_cyclase"/>
</dbReference>
<dbReference type="InterPro" id="IPR000160">
    <property type="entry name" value="GGDEF_dom"/>
</dbReference>
<evidence type="ECO:0000259" key="2">
    <source>
        <dbReference type="PROSITE" id="PS50887"/>
    </source>
</evidence>
<dbReference type="NCBIfam" id="TIGR00254">
    <property type="entry name" value="GGDEF"/>
    <property type="match status" value="2"/>
</dbReference>
<dbReference type="InterPro" id="IPR043128">
    <property type="entry name" value="Rev_trsase/Diguanyl_cyclase"/>
</dbReference>
<dbReference type="Pfam" id="PF00563">
    <property type="entry name" value="EAL"/>
    <property type="match status" value="1"/>
</dbReference>
<dbReference type="SMART" id="SM00052">
    <property type="entry name" value="EAL"/>
    <property type="match status" value="1"/>
</dbReference>
<dbReference type="Gene3D" id="3.20.20.450">
    <property type="entry name" value="EAL domain"/>
    <property type="match status" value="1"/>
</dbReference>
<dbReference type="SMART" id="SM00267">
    <property type="entry name" value="GGDEF"/>
    <property type="match status" value="2"/>
</dbReference>
<feature type="domain" description="EAL" evidence="1">
    <location>
        <begin position="513"/>
        <end position="768"/>
    </location>
</feature>
<dbReference type="EMBL" id="AWSU01000059">
    <property type="protein sequence ID" value="ERI79700.1"/>
    <property type="molecule type" value="Genomic_DNA"/>
</dbReference>
<dbReference type="SUPFAM" id="SSF55073">
    <property type="entry name" value="Nucleotide cyclase"/>
    <property type="match status" value="2"/>
</dbReference>
<dbReference type="Proteomes" id="UP000016491">
    <property type="component" value="Unassembled WGS sequence"/>
</dbReference>
<protein>
    <submittedName>
        <fullName evidence="3">Diguanylate cyclase domain protein</fullName>
    </submittedName>
</protein>
<dbReference type="SUPFAM" id="SSF141868">
    <property type="entry name" value="EAL domain-like"/>
    <property type="match status" value="1"/>
</dbReference>